<keyword evidence="2" id="KW-0808">Transferase</keyword>
<dbReference type="SUPFAM" id="SSF55729">
    <property type="entry name" value="Acyl-CoA N-acyltransferases (Nat)"/>
    <property type="match status" value="1"/>
</dbReference>
<proteinExistence type="predicted"/>
<dbReference type="PROSITE" id="PS51186">
    <property type="entry name" value="GNAT"/>
    <property type="match status" value="1"/>
</dbReference>
<keyword evidence="3" id="KW-1185">Reference proteome</keyword>
<name>A0A4U0FDE4_9BACL</name>
<evidence type="ECO:0000313" key="3">
    <source>
        <dbReference type="Proteomes" id="UP000309673"/>
    </source>
</evidence>
<dbReference type="GO" id="GO:0016747">
    <property type="term" value="F:acyltransferase activity, transferring groups other than amino-acyl groups"/>
    <property type="evidence" value="ECO:0007669"/>
    <property type="project" value="InterPro"/>
</dbReference>
<dbReference type="AlphaFoldDB" id="A0A4U0FDE4"/>
<dbReference type="InterPro" id="IPR000182">
    <property type="entry name" value="GNAT_dom"/>
</dbReference>
<gene>
    <name evidence="2" type="ORF">E5161_08065</name>
</gene>
<feature type="domain" description="N-acetyltransferase" evidence="1">
    <location>
        <begin position="16"/>
        <end position="168"/>
    </location>
</feature>
<accession>A0A4U0FDE4</accession>
<evidence type="ECO:0000313" key="2">
    <source>
        <dbReference type="EMBL" id="TJY42787.1"/>
    </source>
</evidence>
<comment type="caution">
    <text evidence="2">The sequence shown here is derived from an EMBL/GenBank/DDBJ whole genome shotgun (WGS) entry which is preliminary data.</text>
</comment>
<dbReference type="Pfam" id="PF13673">
    <property type="entry name" value="Acetyltransf_10"/>
    <property type="match status" value="1"/>
</dbReference>
<evidence type="ECO:0000259" key="1">
    <source>
        <dbReference type="PROSITE" id="PS51186"/>
    </source>
</evidence>
<dbReference type="InterPro" id="IPR016181">
    <property type="entry name" value="Acyl_CoA_acyltransferase"/>
</dbReference>
<organism evidence="2 3">
    <name type="scientific">Cohnella pontilimi</name>
    <dbReference type="NCBI Taxonomy" id="2564100"/>
    <lineage>
        <taxon>Bacteria</taxon>
        <taxon>Bacillati</taxon>
        <taxon>Bacillota</taxon>
        <taxon>Bacilli</taxon>
        <taxon>Bacillales</taxon>
        <taxon>Paenibacillaceae</taxon>
        <taxon>Cohnella</taxon>
    </lineage>
</organism>
<sequence>MRMSYENLMIREGSMLSIRPALSEDEPFLFQLFEESRKQEFLNTGWPEEQMSSFLHMQFEAQKRSYQLQNPSAAHEIIIYRQNRIGRLITDITDSSIHILDLTLSGKCRNRGFGASLLEGLQQAAVTTGRNVTLHVFETNSAQNLYLRLGFRITRSETPYVRMEWQPHS</sequence>
<dbReference type="OrthoDB" id="794462at2"/>
<protein>
    <submittedName>
        <fullName evidence="2">GNAT family N-acetyltransferase</fullName>
    </submittedName>
</protein>
<dbReference type="EMBL" id="SUPK01000003">
    <property type="protein sequence ID" value="TJY42787.1"/>
    <property type="molecule type" value="Genomic_DNA"/>
</dbReference>
<dbReference type="Gene3D" id="3.40.630.30">
    <property type="match status" value="1"/>
</dbReference>
<dbReference type="Proteomes" id="UP000309673">
    <property type="component" value="Unassembled WGS sequence"/>
</dbReference>
<reference evidence="2 3" key="1">
    <citation type="submission" date="2019-04" db="EMBL/GenBank/DDBJ databases">
        <title>Cohnella sp. nov., isolated from soil.</title>
        <authorList>
            <person name="Kim W."/>
        </authorList>
    </citation>
    <scope>NUCLEOTIDE SEQUENCE [LARGE SCALE GENOMIC DNA]</scope>
    <source>
        <strain evidence="2 3">CAU 1483</strain>
    </source>
</reference>